<dbReference type="KEGG" id="euz:DVS28_a3246"/>
<feature type="region of interest" description="Disordered" evidence="1">
    <location>
        <begin position="54"/>
        <end position="116"/>
    </location>
</feature>
<proteinExistence type="predicted"/>
<sequence length="376" mass="38892">MDASHDRTLVHGTLDRVPLPSSLQPRPHARNVVAAVLVALLLATAAGCTDQAPDPDAVAVAPPDPNATALPASTPPQPAASTSTPEDEPQAPPSTPAASTPEPDNDPQPTTLGTFPVETIPEASGIAASGIDPDRLWLLDDGPGTTSVWATSTDGTILGEVTMAGVDGVDTEALAVAPCSTTDPQPCIWVGDIGDNLPAHDAIRVHRFPEPTTVDGPATVDVTTAAFTYPEGPVNAEAMVIGPDARPWILTREEDITRLFAPAAFADGPLEQVATMDIPVPRLPLLAMFAGLLVTDAARHPDDGRLLLRTYDSAVVLTPPSPDADPATIADWTVEEVPTASEPQGEAITWLAASSDRPAGYATVSEGTGTISFVPR</sequence>
<protein>
    <submittedName>
        <fullName evidence="2">Uncharacterized protein</fullName>
    </submittedName>
</protein>
<evidence type="ECO:0000313" key="2">
    <source>
        <dbReference type="EMBL" id="AXV07921.1"/>
    </source>
</evidence>
<dbReference type="EMBL" id="CP031165">
    <property type="protein sequence ID" value="AXV07921.1"/>
    <property type="molecule type" value="Genomic_DNA"/>
</dbReference>
<name>A0A346Y0C4_9ACTN</name>
<dbReference type="OrthoDB" id="9801244at2"/>
<dbReference type="Proteomes" id="UP000264006">
    <property type="component" value="Chromosome"/>
</dbReference>
<dbReference type="RefSeq" id="WP_114592343.1">
    <property type="nucleotide sequence ID" value="NZ_CP031165.1"/>
</dbReference>
<evidence type="ECO:0000256" key="1">
    <source>
        <dbReference type="SAM" id="MobiDB-lite"/>
    </source>
</evidence>
<keyword evidence="3" id="KW-1185">Reference proteome</keyword>
<accession>A0A346Y0C4</accession>
<gene>
    <name evidence="2" type="ORF">DVS28_a3246</name>
</gene>
<dbReference type="AlphaFoldDB" id="A0A346Y0C4"/>
<organism evidence="2 3">
    <name type="scientific">Euzebya pacifica</name>
    <dbReference type="NCBI Taxonomy" id="1608957"/>
    <lineage>
        <taxon>Bacteria</taxon>
        <taxon>Bacillati</taxon>
        <taxon>Actinomycetota</taxon>
        <taxon>Nitriliruptoria</taxon>
        <taxon>Euzebyales</taxon>
    </lineage>
</organism>
<evidence type="ECO:0000313" key="3">
    <source>
        <dbReference type="Proteomes" id="UP000264006"/>
    </source>
</evidence>
<feature type="compositionally biased region" description="Low complexity" evidence="1">
    <location>
        <begin position="54"/>
        <end position="72"/>
    </location>
</feature>
<reference evidence="2 3" key="1">
    <citation type="submission" date="2018-09" db="EMBL/GenBank/DDBJ databases">
        <title>Complete genome sequence of Euzebya sp. DY32-46 isolated from seawater of Pacific Ocean.</title>
        <authorList>
            <person name="Xu L."/>
            <person name="Wu Y.-H."/>
            <person name="Xu X.-W."/>
        </authorList>
    </citation>
    <scope>NUCLEOTIDE SEQUENCE [LARGE SCALE GENOMIC DNA]</scope>
    <source>
        <strain evidence="2 3">DY32-46</strain>
    </source>
</reference>